<accession>A0AAV4NAA3</accession>
<feature type="region of interest" description="Disordered" evidence="1">
    <location>
        <begin position="111"/>
        <end position="136"/>
    </location>
</feature>
<sequence>MLEEEGSGYFQTAGLYFLILRCRIPPCNRKEAEECGECSGHPMGSSRFQHPPANKECGDLKKPSNAGNALVIQWEPRILGTPANKECEDLCVVVHLPASDFNDLLGHNKYRSGVANSPRPQKERRVGSLTGKSFDL</sequence>
<keyword evidence="3" id="KW-1185">Reference proteome</keyword>
<evidence type="ECO:0000256" key="1">
    <source>
        <dbReference type="SAM" id="MobiDB-lite"/>
    </source>
</evidence>
<name>A0AAV4NAA3_9ARAC</name>
<protein>
    <submittedName>
        <fullName evidence="2">Uncharacterized protein</fullName>
    </submittedName>
</protein>
<comment type="caution">
    <text evidence="2">The sequence shown here is derived from an EMBL/GenBank/DDBJ whole genome shotgun (WGS) entry which is preliminary data.</text>
</comment>
<evidence type="ECO:0000313" key="2">
    <source>
        <dbReference type="EMBL" id="GIX80457.1"/>
    </source>
</evidence>
<dbReference type="AlphaFoldDB" id="A0AAV4NAA3"/>
<proteinExistence type="predicted"/>
<organism evidence="2 3">
    <name type="scientific">Caerostris darwini</name>
    <dbReference type="NCBI Taxonomy" id="1538125"/>
    <lineage>
        <taxon>Eukaryota</taxon>
        <taxon>Metazoa</taxon>
        <taxon>Ecdysozoa</taxon>
        <taxon>Arthropoda</taxon>
        <taxon>Chelicerata</taxon>
        <taxon>Arachnida</taxon>
        <taxon>Araneae</taxon>
        <taxon>Araneomorphae</taxon>
        <taxon>Entelegynae</taxon>
        <taxon>Araneoidea</taxon>
        <taxon>Araneidae</taxon>
        <taxon>Caerostris</taxon>
    </lineage>
</organism>
<dbReference type="Proteomes" id="UP001054837">
    <property type="component" value="Unassembled WGS sequence"/>
</dbReference>
<gene>
    <name evidence="2" type="ORF">CDAR_296891</name>
</gene>
<evidence type="ECO:0000313" key="3">
    <source>
        <dbReference type="Proteomes" id="UP001054837"/>
    </source>
</evidence>
<dbReference type="EMBL" id="BPLQ01001296">
    <property type="protein sequence ID" value="GIX80457.1"/>
    <property type="molecule type" value="Genomic_DNA"/>
</dbReference>
<reference evidence="2 3" key="1">
    <citation type="submission" date="2021-06" db="EMBL/GenBank/DDBJ databases">
        <title>Caerostris darwini draft genome.</title>
        <authorList>
            <person name="Kono N."/>
            <person name="Arakawa K."/>
        </authorList>
    </citation>
    <scope>NUCLEOTIDE SEQUENCE [LARGE SCALE GENOMIC DNA]</scope>
</reference>